<dbReference type="InterPro" id="IPR032675">
    <property type="entry name" value="LRR_dom_sf"/>
</dbReference>
<organism evidence="1 2">
    <name type="scientific">Frigoriglobus tundricola</name>
    <dbReference type="NCBI Taxonomy" id="2774151"/>
    <lineage>
        <taxon>Bacteria</taxon>
        <taxon>Pseudomonadati</taxon>
        <taxon>Planctomycetota</taxon>
        <taxon>Planctomycetia</taxon>
        <taxon>Gemmatales</taxon>
        <taxon>Gemmataceae</taxon>
        <taxon>Frigoriglobus</taxon>
    </lineage>
</organism>
<dbReference type="RefSeq" id="WP_171475138.1">
    <property type="nucleotide sequence ID" value="NZ_CP053452.2"/>
</dbReference>
<dbReference type="EMBL" id="CP053452">
    <property type="protein sequence ID" value="QJX00384.1"/>
    <property type="molecule type" value="Genomic_DNA"/>
</dbReference>
<evidence type="ECO:0000313" key="2">
    <source>
        <dbReference type="Proteomes" id="UP000503447"/>
    </source>
</evidence>
<keyword evidence="2" id="KW-1185">Reference proteome</keyword>
<dbReference type="KEGG" id="ftj:FTUN_8013"/>
<dbReference type="AlphaFoldDB" id="A0A6M5Z4I9"/>
<proteinExistence type="predicted"/>
<accession>A0A6M5Z4I9</accession>
<gene>
    <name evidence="1" type="ORF">FTUN_8013</name>
</gene>
<evidence type="ECO:0000313" key="1">
    <source>
        <dbReference type="EMBL" id="QJX00384.1"/>
    </source>
</evidence>
<protein>
    <submittedName>
        <fullName evidence="1">Uncharacterized protein</fullName>
    </submittedName>
</protein>
<dbReference type="Proteomes" id="UP000503447">
    <property type="component" value="Chromosome"/>
</dbReference>
<reference evidence="2" key="1">
    <citation type="submission" date="2020-05" db="EMBL/GenBank/DDBJ databases">
        <title>Frigoriglobus tundricola gen. nov., sp. nov., a psychrotolerant cellulolytic planctomycete of the family Gemmataceae with two divergent copies of 16S rRNA gene.</title>
        <authorList>
            <person name="Kulichevskaya I.S."/>
            <person name="Ivanova A.A."/>
            <person name="Naumoff D.G."/>
            <person name="Beletsky A.V."/>
            <person name="Rijpstra W.I.C."/>
            <person name="Sinninghe Damste J.S."/>
            <person name="Mardanov A.V."/>
            <person name="Ravin N.V."/>
            <person name="Dedysh S.N."/>
        </authorList>
    </citation>
    <scope>NUCLEOTIDE SEQUENCE [LARGE SCALE GENOMIC DNA]</scope>
    <source>
        <strain evidence="2">PL17</strain>
    </source>
</reference>
<name>A0A6M5Z4I9_9BACT</name>
<dbReference type="Gene3D" id="3.80.10.10">
    <property type="entry name" value="Ribonuclease Inhibitor"/>
    <property type="match status" value="1"/>
</dbReference>
<sequence length="96" mass="10432">MAHLLADDGLKKLRELFLGIRVPISSVIACPHLTNLRTLGINVTALTDEGAEAFLASPTFANLETLFLLLPTRPAPKTLKKLSKRFGPNLVILAQD</sequence>